<keyword evidence="6" id="KW-1133">Transmembrane helix</keyword>
<sequence length="554" mass="64004">MNMDMKKMSKLVWIIRFGYVALYFILVTTSSVSGQKCRDRRGSLPQVHYNLWTCSQCYAFLFAPDGSPKELESYGLNLRSRNTTYNVFPIGTLLIPDITNSTNRDQVCSTLKTDECTRWTDCCMAAIRCCDRQRSMPPMPNTGKYCPRTWDGFGCWDDTKPGVYVTQPCPTFIEHAFPTANAQKICRKNGTWYTQPPQYFEWTDYTKCVSIDNYRVTIFIGIGVNAASVVVLIPAMVIFLVYRTLRSQHRIRIHIHLFASFVFSSIIYILWDVLVYRDRLISAVTESVMYKNTGGCKFLYFLTRYTRTTNYMWMFCEGFYLHRLIVNAFEPPKSLIWFYLVGWAFPAVPVTIYSVLRSVYANENCWVNHFGNHEWWIYAPNLLALLTNLFFLCNILRILLTQLQAHPNEPSSYRRALKATFILIPLFGLQLLFIIYRVPDHSPASYYFEIITAIITNSQGLFVAMIFCFFNGEVFSLLNRSCKRHCYTDAMREAKAKSVMSMSTQVQHSTDMNGRSTNSRPFKNGSGSTNQNYIALEPLQAKKDENGTVVNTYN</sequence>
<dbReference type="GO" id="GO:0004948">
    <property type="term" value="F:calcitonin receptor activity"/>
    <property type="evidence" value="ECO:0007669"/>
    <property type="project" value="InterPro"/>
</dbReference>
<dbReference type="InterPro" id="IPR050332">
    <property type="entry name" value="GPCR_2"/>
</dbReference>
<evidence type="ECO:0000256" key="9">
    <source>
        <dbReference type="ARBA" id="ARBA00023157"/>
    </source>
</evidence>
<evidence type="ECO:0000256" key="11">
    <source>
        <dbReference type="ARBA" id="ARBA00023180"/>
    </source>
</evidence>
<evidence type="ECO:0000256" key="10">
    <source>
        <dbReference type="ARBA" id="ARBA00023170"/>
    </source>
</evidence>
<dbReference type="Gene3D" id="4.10.1240.10">
    <property type="entry name" value="GPCR, family 2, extracellular hormone receptor domain"/>
    <property type="match status" value="1"/>
</dbReference>
<dbReference type="PROSITE" id="PS00650">
    <property type="entry name" value="G_PROTEIN_RECEP_F2_2"/>
    <property type="match status" value="1"/>
</dbReference>
<dbReference type="AlphaFoldDB" id="A0A8J1UKG4"/>
<keyword evidence="4" id="KW-0812">Transmembrane</keyword>
<keyword evidence="5" id="KW-0732">Signal</keyword>
<dbReference type="SMART" id="SM00008">
    <property type="entry name" value="HormR"/>
    <property type="match status" value="1"/>
</dbReference>
<dbReference type="PANTHER" id="PTHR45620">
    <property type="entry name" value="PDF RECEPTOR-LIKE PROTEIN-RELATED"/>
    <property type="match status" value="1"/>
</dbReference>
<reference evidence="13" key="1">
    <citation type="submission" date="2022-03" db="EMBL/GenBank/DDBJ databases">
        <authorList>
            <person name="Martin C."/>
        </authorList>
    </citation>
    <scope>NUCLEOTIDE SEQUENCE</scope>
</reference>
<accession>A0A8J1UKG4</accession>
<evidence type="ECO:0000256" key="8">
    <source>
        <dbReference type="ARBA" id="ARBA00023136"/>
    </source>
</evidence>
<keyword evidence="14" id="KW-1185">Reference proteome</keyword>
<dbReference type="SUPFAM" id="SSF81321">
    <property type="entry name" value="Family A G protein-coupled receptor-like"/>
    <property type="match status" value="1"/>
</dbReference>
<dbReference type="SUPFAM" id="SSF111418">
    <property type="entry name" value="Hormone receptor domain"/>
    <property type="match status" value="1"/>
</dbReference>
<keyword evidence="11" id="KW-0325">Glycoprotein</keyword>
<keyword evidence="9" id="KW-1015">Disulfide bond</keyword>
<keyword evidence="10" id="KW-0675">Receptor</keyword>
<keyword evidence="8" id="KW-0472">Membrane</keyword>
<dbReference type="Gene3D" id="1.20.1070.10">
    <property type="entry name" value="Rhodopsin 7-helix transmembrane proteins"/>
    <property type="match status" value="1"/>
</dbReference>
<dbReference type="PANTHER" id="PTHR45620:SF42">
    <property type="entry name" value="G-PROTEIN COUPLED RECEPTOR SEB-2"/>
    <property type="match status" value="1"/>
</dbReference>
<dbReference type="GO" id="GO:0005886">
    <property type="term" value="C:plasma membrane"/>
    <property type="evidence" value="ECO:0007669"/>
    <property type="project" value="UniProtKB-SubCell"/>
</dbReference>
<dbReference type="Pfam" id="PF02793">
    <property type="entry name" value="HRM"/>
    <property type="match status" value="1"/>
</dbReference>
<evidence type="ECO:0000313" key="13">
    <source>
        <dbReference type="EMBL" id="CAH1788340.1"/>
    </source>
</evidence>
<dbReference type="InterPro" id="IPR000832">
    <property type="entry name" value="GPCR_2_secretin-like"/>
</dbReference>
<comment type="subcellular location">
    <subcellularLocation>
        <location evidence="1">Cell membrane</location>
        <topology evidence="1">Multi-pass membrane protein</topology>
    </subcellularLocation>
</comment>
<evidence type="ECO:0000256" key="2">
    <source>
        <dbReference type="ARBA" id="ARBA00005314"/>
    </source>
</evidence>
<comment type="caution">
    <text evidence="13">The sequence shown here is derived from an EMBL/GenBank/DDBJ whole genome shotgun (WGS) entry which is preliminary data.</text>
</comment>
<dbReference type="OrthoDB" id="6160250at2759"/>
<evidence type="ECO:0000256" key="4">
    <source>
        <dbReference type="ARBA" id="ARBA00022692"/>
    </source>
</evidence>
<comment type="similarity">
    <text evidence="2">Belongs to the G-protein coupled receptor 2 family.</text>
</comment>
<dbReference type="GO" id="GO:0007166">
    <property type="term" value="P:cell surface receptor signaling pathway"/>
    <property type="evidence" value="ECO:0007669"/>
    <property type="project" value="InterPro"/>
</dbReference>
<dbReference type="GO" id="GO:0007188">
    <property type="term" value="P:adenylate cyclase-modulating G protein-coupled receptor signaling pathway"/>
    <property type="evidence" value="ECO:0007669"/>
    <property type="project" value="TreeGrafter"/>
</dbReference>
<evidence type="ECO:0000256" key="12">
    <source>
        <dbReference type="ARBA" id="ARBA00023224"/>
    </source>
</evidence>
<keyword evidence="7" id="KW-0297">G-protein coupled receptor</keyword>
<gene>
    <name evidence="13" type="ORF">OFUS_LOCUS13892</name>
</gene>
<dbReference type="InterPro" id="IPR017981">
    <property type="entry name" value="GPCR_2-like_7TM"/>
</dbReference>
<evidence type="ECO:0000256" key="1">
    <source>
        <dbReference type="ARBA" id="ARBA00004651"/>
    </source>
</evidence>
<name>A0A8J1UKG4_OWEFU</name>
<dbReference type="InterPro" id="IPR003287">
    <property type="entry name" value="GPCR_2_calcitonin_rcpt_fam"/>
</dbReference>
<evidence type="ECO:0000256" key="7">
    <source>
        <dbReference type="ARBA" id="ARBA00023040"/>
    </source>
</evidence>
<evidence type="ECO:0000256" key="3">
    <source>
        <dbReference type="ARBA" id="ARBA00022475"/>
    </source>
</evidence>
<dbReference type="Pfam" id="PF00002">
    <property type="entry name" value="7tm_2"/>
    <property type="match status" value="1"/>
</dbReference>
<dbReference type="Proteomes" id="UP000749559">
    <property type="component" value="Unassembled WGS sequence"/>
</dbReference>
<dbReference type="InterPro" id="IPR017983">
    <property type="entry name" value="GPCR_2_secretin-like_CS"/>
</dbReference>
<dbReference type="PROSITE" id="PS50227">
    <property type="entry name" value="G_PROTEIN_RECEP_F2_3"/>
    <property type="match status" value="1"/>
</dbReference>
<evidence type="ECO:0000313" key="14">
    <source>
        <dbReference type="Proteomes" id="UP000749559"/>
    </source>
</evidence>
<dbReference type="PRINTS" id="PR00249">
    <property type="entry name" value="GPCRSECRETIN"/>
</dbReference>
<evidence type="ECO:0000256" key="5">
    <source>
        <dbReference type="ARBA" id="ARBA00022729"/>
    </source>
</evidence>
<organism evidence="13 14">
    <name type="scientific">Owenia fusiformis</name>
    <name type="common">Polychaete worm</name>
    <dbReference type="NCBI Taxonomy" id="6347"/>
    <lineage>
        <taxon>Eukaryota</taxon>
        <taxon>Metazoa</taxon>
        <taxon>Spiralia</taxon>
        <taxon>Lophotrochozoa</taxon>
        <taxon>Annelida</taxon>
        <taxon>Polychaeta</taxon>
        <taxon>Sedentaria</taxon>
        <taxon>Canalipalpata</taxon>
        <taxon>Sabellida</taxon>
        <taxon>Oweniida</taxon>
        <taxon>Oweniidae</taxon>
        <taxon>Owenia</taxon>
    </lineage>
</organism>
<keyword evidence="3" id="KW-1003">Cell membrane</keyword>
<proteinExistence type="inferred from homology"/>
<keyword evidence="12" id="KW-0807">Transducer</keyword>
<dbReference type="InterPro" id="IPR036445">
    <property type="entry name" value="GPCR_2_extracell_dom_sf"/>
</dbReference>
<evidence type="ECO:0000256" key="6">
    <source>
        <dbReference type="ARBA" id="ARBA00022989"/>
    </source>
</evidence>
<protein>
    <submittedName>
        <fullName evidence="13">Uncharacterized protein</fullName>
    </submittedName>
</protein>
<dbReference type="InterPro" id="IPR001879">
    <property type="entry name" value="GPCR_2_extracellular_dom"/>
</dbReference>
<dbReference type="PROSITE" id="PS00649">
    <property type="entry name" value="G_PROTEIN_RECEP_F2_1"/>
    <property type="match status" value="1"/>
</dbReference>
<dbReference type="PROSITE" id="PS50261">
    <property type="entry name" value="G_PROTEIN_RECEP_F2_4"/>
    <property type="match status" value="1"/>
</dbReference>
<dbReference type="EMBL" id="CAIIXF020000007">
    <property type="protein sequence ID" value="CAH1788340.1"/>
    <property type="molecule type" value="Genomic_DNA"/>
</dbReference>
<dbReference type="PRINTS" id="PR01350">
    <property type="entry name" value="CTRFAMILY"/>
</dbReference>
<dbReference type="CDD" id="cd15041">
    <property type="entry name" value="7tmB1_hormone_R"/>
    <property type="match status" value="1"/>
</dbReference>